<reference evidence="2" key="1">
    <citation type="submission" date="2020-02" db="EMBL/GenBank/DDBJ databases">
        <authorList>
            <person name="Meier V. D."/>
        </authorList>
    </citation>
    <scope>NUCLEOTIDE SEQUENCE</scope>
    <source>
        <strain evidence="2">AVDCRST_MAG67</strain>
    </source>
</reference>
<organism evidence="2">
    <name type="scientific">uncultured Solirubrobacteraceae bacterium</name>
    <dbReference type="NCBI Taxonomy" id="1162706"/>
    <lineage>
        <taxon>Bacteria</taxon>
        <taxon>Bacillati</taxon>
        <taxon>Actinomycetota</taxon>
        <taxon>Thermoleophilia</taxon>
        <taxon>Solirubrobacterales</taxon>
        <taxon>Solirubrobacteraceae</taxon>
        <taxon>environmental samples</taxon>
    </lineage>
</organism>
<gene>
    <name evidence="2" type="ORF">AVDCRST_MAG67-2319</name>
</gene>
<dbReference type="AlphaFoldDB" id="A0A6J4SRR3"/>
<feature type="compositionally biased region" description="Pro residues" evidence="1">
    <location>
        <begin position="49"/>
        <end position="63"/>
    </location>
</feature>
<evidence type="ECO:0000313" key="2">
    <source>
        <dbReference type="EMBL" id="CAA9503490.1"/>
    </source>
</evidence>
<protein>
    <submittedName>
        <fullName evidence="2">Uncharacterized protein</fullName>
    </submittedName>
</protein>
<evidence type="ECO:0000256" key="1">
    <source>
        <dbReference type="SAM" id="MobiDB-lite"/>
    </source>
</evidence>
<accession>A0A6J4SRR3</accession>
<proteinExistence type="predicted"/>
<feature type="non-terminal residue" evidence="2">
    <location>
        <position position="1"/>
    </location>
</feature>
<sequence>ERDLHLPHARAEAADRRPLLHRVVGRAIATRAGAGERRGRRLQAAAQPAPAPPPSAPGTPAQPAPRAARHAAARPAAARAHGRRARAPRRAL</sequence>
<feature type="compositionally biased region" description="Basic residues" evidence="1">
    <location>
        <begin position="80"/>
        <end position="92"/>
    </location>
</feature>
<feature type="region of interest" description="Disordered" evidence="1">
    <location>
        <begin position="30"/>
        <end position="92"/>
    </location>
</feature>
<feature type="non-terminal residue" evidence="2">
    <location>
        <position position="92"/>
    </location>
</feature>
<dbReference type="EMBL" id="CADCVQ010000087">
    <property type="protein sequence ID" value="CAA9503490.1"/>
    <property type="molecule type" value="Genomic_DNA"/>
</dbReference>
<name>A0A6J4SRR3_9ACTN</name>